<evidence type="ECO:0000313" key="3">
    <source>
        <dbReference type="Proteomes" id="UP000229782"/>
    </source>
</evidence>
<dbReference type="PANTHER" id="PTHR42695:SF5">
    <property type="entry name" value="GLUTAMINE AMIDOTRANSFERASE YLR126C-RELATED"/>
    <property type="match status" value="1"/>
</dbReference>
<dbReference type="InterPro" id="IPR017926">
    <property type="entry name" value="GATASE"/>
</dbReference>
<dbReference type="EMBL" id="PCWM01000012">
    <property type="protein sequence ID" value="PIR03389.1"/>
    <property type="molecule type" value="Genomic_DNA"/>
</dbReference>
<dbReference type="AlphaFoldDB" id="A0A2H0N3B3"/>
<gene>
    <name evidence="2" type="ORF">COV60_00560</name>
</gene>
<name>A0A2H0N3B3_9BACT</name>
<evidence type="ECO:0000259" key="1">
    <source>
        <dbReference type="Pfam" id="PF00117"/>
    </source>
</evidence>
<protein>
    <recommendedName>
        <fullName evidence="1">Glutamine amidotransferase domain-containing protein</fullName>
    </recommendedName>
</protein>
<organism evidence="2 3">
    <name type="scientific">Candidatus Magasanikbacteria bacterium CG11_big_fil_rev_8_21_14_0_20_43_7</name>
    <dbReference type="NCBI Taxonomy" id="1974654"/>
    <lineage>
        <taxon>Bacteria</taxon>
        <taxon>Candidatus Magasanikiibacteriota</taxon>
    </lineage>
</organism>
<accession>A0A2H0N3B3</accession>
<comment type="caution">
    <text evidence="2">The sequence shown here is derived from an EMBL/GenBank/DDBJ whole genome shotgun (WGS) entry which is preliminary data.</text>
</comment>
<dbReference type="CDD" id="cd01741">
    <property type="entry name" value="GATase1_1"/>
    <property type="match status" value="1"/>
</dbReference>
<feature type="domain" description="Glutamine amidotransferase" evidence="1">
    <location>
        <begin position="85"/>
        <end position="201"/>
    </location>
</feature>
<dbReference type="Proteomes" id="UP000229782">
    <property type="component" value="Unassembled WGS sequence"/>
</dbReference>
<dbReference type="Pfam" id="PF00117">
    <property type="entry name" value="GATase"/>
    <property type="match status" value="1"/>
</dbReference>
<sequence length="252" mass="28719">MKKNKEDIKILYMQLRKDKESCDEEFEDMISLTGLSPAQFRTWNIFFEPHFPLDELETYDAMIAGGSSDDDKYAPTVEPDVFPGAAHAKHIVRYCFDNAVPTFASCMGFLIALEVLGTEIIIDTGTHEEGYYNIFPTEDGKKDTLFQGMGDSFFAISFHKKRAATVPDGCVLLAYSDLCAVHAFKKYNAPFYAFQFHPEMTRAGYIAKLERYTERYVGADKKDEVIRHIKETCPEMTESNSLLTTFIDRIVL</sequence>
<reference evidence="2 3" key="1">
    <citation type="submission" date="2017-09" db="EMBL/GenBank/DDBJ databases">
        <title>Depth-based differentiation of microbial function through sediment-hosted aquifers and enrichment of novel symbionts in the deep terrestrial subsurface.</title>
        <authorList>
            <person name="Probst A.J."/>
            <person name="Ladd B."/>
            <person name="Jarett J.K."/>
            <person name="Geller-Mcgrath D.E."/>
            <person name="Sieber C.M."/>
            <person name="Emerson J.B."/>
            <person name="Anantharaman K."/>
            <person name="Thomas B.C."/>
            <person name="Malmstrom R."/>
            <person name="Stieglmeier M."/>
            <person name="Klingl A."/>
            <person name="Woyke T."/>
            <person name="Ryan C.M."/>
            <person name="Banfield J.F."/>
        </authorList>
    </citation>
    <scope>NUCLEOTIDE SEQUENCE [LARGE SCALE GENOMIC DNA]</scope>
    <source>
        <strain evidence="2">CG11_big_fil_rev_8_21_14_0_20_43_7</strain>
    </source>
</reference>
<dbReference type="SUPFAM" id="SSF52317">
    <property type="entry name" value="Class I glutamine amidotransferase-like"/>
    <property type="match status" value="1"/>
</dbReference>
<proteinExistence type="predicted"/>
<dbReference type="PROSITE" id="PS51273">
    <property type="entry name" value="GATASE_TYPE_1"/>
    <property type="match status" value="1"/>
</dbReference>
<dbReference type="InterPro" id="IPR029062">
    <property type="entry name" value="Class_I_gatase-like"/>
</dbReference>
<evidence type="ECO:0000313" key="2">
    <source>
        <dbReference type="EMBL" id="PIR03389.1"/>
    </source>
</evidence>
<dbReference type="PANTHER" id="PTHR42695">
    <property type="entry name" value="GLUTAMINE AMIDOTRANSFERASE YLR126C-RELATED"/>
    <property type="match status" value="1"/>
</dbReference>
<dbReference type="Gene3D" id="3.40.50.880">
    <property type="match status" value="1"/>
</dbReference>
<dbReference type="InterPro" id="IPR044992">
    <property type="entry name" value="ChyE-like"/>
</dbReference>
<dbReference type="GO" id="GO:0005829">
    <property type="term" value="C:cytosol"/>
    <property type="evidence" value="ECO:0007669"/>
    <property type="project" value="TreeGrafter"/>
</dbReference>